<dbReference type="GO" id="GO:0005737">
    <property type="term" value="C:cytoplasm"/>
    <property type="evidence" value="ECO:0007669"/>
    <property type="project" value="TreeGrafter"/>
</dbReference>
<dbReference type="PANTHER" id="PTHR11236:SF18">
    <property type="entry name" value="AMINODEOXYCHORISMATE SYNTHASE"/>
    <property type="match status" value="1"/>
</dbReference>
<dbReference type="NCBIfam" id="TIGR00566">
    <property type="entry name" value="trpG_papA"/>
    <property type="match status" value="1"/>
</dbReference>
<dbReference type="PANTHER" id="PTHR11236">
    <property type="entry name" value="AMINOBENZOATE/ANTHRANILATE SYNTHASE"/>
    <property type="match status" value="1"/>
</dbReference>
<feature type="domain" description="Glutamine amidotransferase" evidence="5">
    <location>
        <begin position="4"/>
        <end position="188"/>
    </location>
</feature>
<dbReference type="InterPro" id="IPR019999">
    <property type="entry name" value="Anth_synth_I-like"/>
</dbReference>
<feature type="domain" description="Anthranilate synthase component I N-terminal" evidence="7">
    <location>
        <begin position="213"/>
        <end position="348"/>
    </location>
</feature>
<evidence type="ECO:0000313" key="9">
    <source>
        <dbReference type="Proteomes" id="UP000199708"/>
    </source>
</evidence>
<dbReference type="PRINTS" id="PR00097">
    <property type="entry name" value="ANTSNTHASEII"/>
</dbReference>
<dbReference type="InterPro" id="IPR015890">
    <property type="entry name" value="Chorismate_C"/>
</dbReference>
<dbReference type="SUPFAM" id="SSF52317">
    <property type="entry name" value="Class I glutamine amidotransferase-like"/>
    <property type="match status" value="1"/>
</dbReference>
<evidence type="ECO:0000256" key="3">
    <source>
        <dbReference type="ARBA" id="ARBA00022679"/>
    </source>
</evidence>
<evidence type="ECO:0000259" key="6">
    <source>
        <dbReference type="Pfam" id="PF00425"/>
    </source>
</evidence>
<feature type="domain" description="Chorismate-utilising enzyme C-terminal" evidence="6">
    <location>
        <begin position="393"/>
        <end position="647"/>
    </location>
</feature>
<organism evidence="8 9">
    <name type="scientific">Facklamia miroungae</name>
    <dbReference type="NCBI Taxonomy" id="120956"/>
    <lineage>
        <taxon>Bacteria</taxon>
        <taxon>Bacillati</taxon>
        <taxon>Bacillota</taxon>
        <taxon>Bacilli</taxon>
        <taxon>Lactobacillales</taxon>
        <taxon>Aerococcaceae</taxon>
        <taxon>Facklamia</taxon>
    </lineage>
</organism>
<protein>
    <recommendedName>
        <fullName evidence="2">aminodeoxychorismate synthase</fullName>
        <ecNumber evidence="2">2.6.1.85</ecNumber>
    </recommendedName>
</protein>
<dbReference type="Pfam" id="PF00425">
    <property type="entry name" value="Chorismate_bind"/>
    <property type="match status" value="1"/>
</dbReference>
<evidence type="ECO:0000256" key="4">
    <source>
        <dbReference type="ARBA" id="ARBA00022962"/>
    </source>
</evidence>
<dbReference type="InterPro" id="IPR005802">
    <property type="entry name" value="ADC_synth_comp_1"/>
</dbReference>
<reference evidence="8 9" key="1">
    <citation type="submission" date="2016-10" db="EMBL/GenBank/DDBJ databases">
        <authorList>
            <person name="de Groot N.N."/>
        </authorList>
    </citation>
    <scope>NUCLEOTIDE SEQUENCE [LARGE SCALE GENOMIC DNA]</scope>
    <source>
        <strain evidence="8 9">ATCC BAA-466</strain>
    </source>
</reference>
<dbReference type="InterPro" id="IPR029062">
    <property type="entry name" value="Class_I_gatase-like"/>
</dbReference>
<accession>A0A1G7RW25</accession>
<dbReference type="GO" id="GO:0000162">
    <property type="term" value="P:L-tryptophan biosynthetic process"/>
    <property type="evidence" value="ECO:0007669"/>
    <property type="project" value="TreeGrafter"/>
</dbReference>
<dbReference type="GO" id="GO:0008153">
    <property type="term" value="P:4-aminobenzoate biosynthetic process"/>
    <property type="evidence" value="ECO:0007669"/>
    <property type="project" value="TreeGrafter"/>
</dbReference>
<evidence type="ECO:0000256" key="2">
    <source>
        <dbReference type="ARBA" id="ARBA00013139"/>
    </source>
</evidence>
<keyword evidence="9" id="KW-1185">Reference proteome</keyword>
<keyword evidence="4" id="KW-0315">Glutamine amidotransferase</keyword>
<dbReference type="Gene3D" id="3.40.50.880">
    <property type="match status" value="1"/>
</dbReference>
<dbReference type="PROSITE" id="PS51273">
    <property type="entry name" value="GATASE_TYPE_1"/>
    <property type="match status" value="1"/>
</dbReference>
<evidence type="ECO:0000313" key="8">
    <source>
        <dbReference type="EMBL" id="SDG14419.1"/>
    </source>
</evidence>
<dbReference type="EMBL" id="FNCK01000003">
    <property type="protein sequence ID" value="SDG14419.1"/>
    <property type="molecule type" value="Genomic_DNA"/>
</dbReference>
<proteinExistence type="inferred from homology"/>
<dbReference type="SUPFAM" id="SSF56322">
    <property type="entry name" value="ADC synthase"/>
    <property type="match status" value="1"/>
</dbReference>
<dbReference type="STRING" id="120956.SAMN05421791_103184"/>
<dbReference type="Pfam" id="PF04715">
    <property type="entry name" value="Anth_synt_I_N"/>
    <property type="match status" value="1"/>
</dbReference>
<evidence type="ECO:0000259" key="7">
    <source>
        <dbReference type="Pfam" id="PF04715"/>
    </source>
</evidence>
<dbReference type="PRINTS" id="PR00099">
    <property type="entry name" value="CPSGATASE"/>
</dbReference>
<dbReference type="AlphaFoldDB" id="A0A1G7RW25"/>
<dbReference type="Proteomes" id="UP000199708">
    <property type="component" value="Unassembled WGS sequence"/>
</dbReference>
<dbReference type="GO" id="GO:0009396">
    <property type="term" value="P:folic acid-containing compound biosynthetic process"/>
    <property type="evidence" value="ECO:0007669"/>
    <property type="project" value="InterPro"/>
</dbReference>
<dbReference type="EC" id="2.6.1.85" evidence="2"/>
<dbReference type="InterPro" id="IPR006221">
    <property type="entry name" value="TrpG/PapA_dom"/>
</dbReference>
<dbReference type="FunFam" id="3.40.50.880:FF:000003">
    <property type="entry name" value="Anthranilate synthase component II"/>
    <property type="match status" value="1"/>
</dbReference>
<evidence type="ECO:0000256" key="1">
    <source>
        <dbReference type="ARBA" id="ARBA00005970"/>
    </source>
</evidence>
<sequence length="672" mass="76444">MKFVIIDNYDSYTYNLFQLIAKVTQEIPLVIKNDQMSYDEFQQLDFDAIVISPGPGNPQNPLDFGLCREVIEKQERPILGICLGQQGIYYLNGGENILAPQPVHGRLSEIRHNNQGLFKDLPQDFKVTRYHSLVCKEEDLENIQIDARTHDGLIMGISHRSKPQYAVQFHPESIASQEGEQLIVNFIHIVKAYQAQSLPIFIEKQAFTRTSQMVFDQLYQMNKQTHWLDSSQVTEGMSRFSIIAQAGPYHGHRLEYSVTTNQIVKKDQTGKEVLIQQDIFTYLEQNQPRWSVHPDLPFDFQLGYIGYFGYELKSLTEGPNQHQSPYPDVILDYIDRAVIIDHLENQLYFLSYKDDKDWLKDLDFSKVYTSAIEKEDPVMEAFDQPTIAWAMDRRDYLKAIHQCQDYIRQGESYEICLTNRLDVEDQLDAYKYYQALRQASPAPYAAFLTFDDFAVACSSMEKFLTLDRNGRVQTKPIKGTAKRGQTPAEDQAIIHALATEEKTMAENLMIVDLLRNDLGKVCQIGTVSVPKLMAVESYSTLHQLVTTVQGFLAKNVTPIELFKACFPGGSMTGAPKYRTLELIDQLEGRPRGIYSGAIGYIANNGCMDLNIVIRTAVIEEEKTSIGLGGAIIALSDPEEEYQETLVKAQGALNALKTYYHLPSNYQFKIKGA</sequence>
<dbReference type="GO" id="GO:0046820">
    <property type="term" value="F:4-amino-4-deoxychorismate synthase activity"/>
    <property type="evidence" value="ECO:0007669"/>
    <property type="project" value="UniProtKB-EC"/>
</dbReference>
<dbReference type="PRINTS" id="PR00096">
    <property type="entry name" value="GATASE"/>
</dbReference>
<keyword evidence="3" id="KW-0808">Transferase</keyword>
<dbReference type="InterPro" id="IPR005801">
    <property type="entry name" value="ADC_synthase"/>
</dbReference>
<dbReference type="RefSeq" id="WP_168427158.1">
    <property type="nucleotide sequence ID" value="NZ_FNCK01000003.1"/>
</dbReference>
<dbReference type="Gene3D" id="3.60.120.10">
    <property type="entry name" value="Anthranilate synthase"/>
    <property type="match status" value="1"/>
</dbReference>
<gene>
    <name evidence="8" type="ORF">SAMN05421791_103184</name>
</gene>
<dbReference type="InterPro" id="IPR006805">
    <property type="entry name" value="Anth_synth_I_N"/>
</dbReference>
<name>A0A1G7RW25_9LACT</name>
<evidence type="ECO:0000259" key="5">
    <source>
        <dbReference type="Pfam" id="PF00117"/>
    </source>
</evidence>
<dbReference type="NCBIfam" id="TIGR00553">
    <property type="entry name" value="pabB"/>
    <property type="match status" value="1"/>
</dbReference>
<dbReference type="InterPro" id="IPR017926">
    <property type="entry name" value="GATASE"/>
</dbReference>
<comment type="similarity">
    <text evidence="1">In the C-terminal section; belongs to the anthranilate synthase component I family.</text>
</comment>
<dbReference type="Pfam" id="PF00117">
    <property type="entry name" value="GATase"/>
    <property type="match status" value="1"/>
</dbReference>
<dbReference type="CDD" id="cd01743">
    <property type="entry name" value="GATase1_Anthranilate_Synthase"/>
    <property type="match status" value="1"/>
</dbReference>